<dbReference type="InterPro" id="IPR014914">
    <property type="entry name" value="RES_dom"/>
</dbReference>
<dbReference type="SMART" id="SM00953">
    <property type="entry name" value="RES"/>
    <property type="match status" value="1"/>
</dbReference>
<evidence type="ECO:0000259" key="1">
    <source>
        <dbReference type="SMART" id="SM00953"/>
    </source>
</evidence>
<name>A0A8S8XCI1_9PROT</name>
<dbReference type="Pfam" id="PF08808">
    <property type="entry name" value="RES"/>
    <property type="match status" value="1"/>
</dbReference>
<gene>
    <name evidence="2" type="ORF">TMPK1_16060</name>
</gene>
<dbReference type="Proteomes" id="UP000681075">
    <property type="component" value="Unassembled WGS sequence"/>
</dbReference>
<protein>
    <recommendedName>
        <fullName evidence="1">RES domain-containing protein</fullName>
    </recommendedName>
</protein>
<dbReference type="AlphaFoldDB" id="A0A8S8XCI1"/>
<keyword evidence="3" id="KW-1185">Reference proteome</keyword>
<accession>A0A8S8XCI1</accession>
<comment type="caution">
    <text evidence="2">The sequence shown here is derived from an EMBL/GenBank/DDBJ whole genome shotgun (WGS) entry which is preliminary data.</text>
</comment>
<dbReference type="EMBL" id="BOPV01000001">
    <property type="protein sequence ID" value="GIL39369.1"/>
    <property type="molecule type" value="Genomic_DNA"/>
</dbReference>
<evidence type="ECO:0000313" key="3">
    <source>
        <dbReference type="Proteomes" id="UP000681075"/>
    </source>
</evidence>
<proteinExistence type="predicted"/>
<sequence length="243" mass="27409">MVVSKAAAARTELPVPPRTRIRWSRAHRIIPSRFPPVDLFERIADPKDWELLARLETRTNPRAREAWGEIALVPPERRVAGPGASWVMAPFCHVNAAGSRFGDGSFGVYYAAKDLLTAVTETAFHLGRFFAATREPVTRATMRVLVGKLDATLEDLRDSAYAALFDPDDWRVSQAFGRSRRADHCDGFVYPSVRRPGGDCVALFWPDVPGIPTQERHLVYEWNGSHVARWFDPQDETWHSLSL</sequence>
<evidence type="ECO:0000313" key="2">
    <source>
        <dbReference type="EMBL" id="GIL39369.1"/>
    </source>
</evidence>
<organism evidence="2 3">
    <name type="scientific">Roseiterribacter gracilis</name>
    <dbReference type="NCBI Taxonomy" id="2812848"/>
    <lineage>
        <taxon>Bacteria</taxon>
        <taxon>Pseudomonadati</taxon>
        <taxon>Pseudomonadota</taxon>
        <taxon>Alphaproteobacteria</taxon>
        <taxon>Rhodospirillales</taxon>
        <taxon>Roseiterribacteraceae</taxon>
        <taxon>Roseiterribacter</taxon>
    </lineage>
</organism>
<feature type="domain" description="RES" evidence="1">
    <location>
        <begin position="90"/>
        <end position="215"/>
    </location>
</feature>
<reference evidence="2" key="1">
    <citation type="submission" date="2021-02" db="EMBL/GenBank/DDBJ databases">
        <title>Genome sequence of Rhodospirillales sp. strain TMPK1 isolated from soil.</title>
        <authorList>
            <person name="Nakai R."/>
            <person name="Kusada H."/>
            <person name="Tamaki H."/>
        </authorList>
    </citation>
    <scope>NUCLEOTIDE SEQUENCE</scope>
    <source>
        <strain evidence="2">TMPK1</strain>
    </source>
</reference>